<gene>
    <name evidence="6" type="ORF">C7449_103132</name>
</gene>
<sequence length="431" mass="46185">MRKTIRSAVMGVFATLLVAAAAERAFAEDQTFGPFVVDSTNPDLITLNGLIDAGSALNFRRALQAAPNAKLVTLNSPGGNVQMGLLIADDIHQRKLATYIPKESECYSACSFIFLAGKERKVDGELGVHQISSDSPDLVGAQLAISDIIEVLNRFDTPMDVMHVMFKTPPDDMHVFSQDEILRYGLNRSGDNPPKTPTVITVPAASGDTSATEVSKTTLPEAPTSGSTSSSSLEAGPSPQAKLSPIEEFTKRPNRIAIYTGLDLFGDDISSIRVDDAGACAKSCLLMDGQCKAFTFNTNPKIRKGPNCFLKASAGRADGNSVAFSGRFLSGAEPDPPTFTLGTIDPQSALFNDVDLPGGDLSRYPHRSARTPLDCRLACVDDRQCIAFTYIKAKKECWLKGAIGKPMFGKNMVSGFKTLESFSPAKILSLD</sequence>
<dbReference type="InterPro" id="IPR000177">
    <property type="entry name" value="Apple"/>
</dbReference>
<feature type="signal peptide" evidence="4">
    <location>
        <begin position="1"/>
        <end position="27"/>
    </location>
</feature>
<dbReference type="GO" id="GO:0005576">
    <property type="term" value="C:extracellular region"/>
    <property type="evidence" value="ECO:0007669"/>
    <property type="project" value="InterPro"/>
</dbReference>
<comment type="caution">
    <text evidence="6">The sequence shown here is derived from an EMBL/GenBank/DDBJ whole genome shotgun (WGS) entry which is preliminary data.</text>
</comment>
<keyword evidence="2" id="KW-1015">Disulfide bond</keyword>
<dbReference type="SUPFAM" id="SSF52096">
    <property type="entry name" value="ClpP/crotonase"/>
    <property type="match status" value="1"/>
</dbReference>
<reference evidence="6 7" key="1">
    <citation type="submission" date="2018-04" db="EMBL/GenBank/DDBJ databases">
        <title>Genomic Encyclopedia of Type Strains, Phase IV (KMG-IV): sequencing the most valuable type-strain genomes for metagenomic binning, comparative biology and taxonomic classification.</title>
        <authorList>
            <person name="Goeker M."/>
        </authorList>
    </citation>
    <scope>NUCLEOTIDE SEQUENCE [LARGE SCALE GENOMIC DNA]</scope>
    <source>
        <strain evidence="6 7">DSM 7138</strain>
    </source>
</reference>
<feature type="region of interest" description="Disordered" evidence="3">
    <location>
        <begin position="186"/>
        <end position="241"/>
    </location>
</feature>
<evidence type="ECO:0000256" key="2">
    <source>
        <dbReference type="ARBA" id="ARBA00023157"/>
    </source>
</evidence>
<dbReference type="GO" id="GO:0006508">
    <property type="term" value="P:proteolysis"/>
    <property type="evidence" value="ECO:0007669"/>
    <property type="project" value="InterPro"/>
</dbReference>
<dbReference type="EMBL" id="PZZZ01000003">
    <property type="protein sequence ID" value="PTM96118.1"/>
    <property type="molecule type" value="Genomic_DNA"/>
</dbReference>
<evidence type="ECO:0000313" key="7">
    <source>
        <dbReference type="Proteomes" id="UP000241247"/>
    </source>
</evidence>
<feature type="compositionally biased region" description="Low complexity" evidence="3">
    <location>
        <begin position="220"/>
        <end position="239"/>
    </location>
</feature>
<protein>
    <submittedName>
        <fullName evidence="6">PAN domain-containing protein</fullName>
    </submittedName>
</protein>
<dbReference type="SMART" id="SM00223">
    <property type="entry name" value="APPLE"/>
    <property type="match status" value="2"/>
</dbReference>
<evidence type="ECO:0000313" key="6">
    <source>
        <dbReference type="EMBL" id="PTM96118.1"/>
    </source>
</evidence>
<dbReference type="Proteomes" id="UP000241247">
    <property type="component" value="Unassembled WGS sequence"/>
</dbReference>
<keyword evidence="1" id="KW-0677">Repeat</keyword>
<organism evidence="6 7">
    <name type="scientific">Mycoplana dimorpha</name>
    <dbReference type="NCBI Taxonomy" id="28320"/>
    <lineage>
        <taxon>Bacteria</taxon>
        <taxon>Pseudomonadati</taxon>
        <taxon>Pseudomonadota</taxon>
        <taxon>Alphaproteobacteria</taxon>
        <taxon>Hyphomicrobiales</taxon>
        <taxon>Rhizobiaceae</taxon>
        <taxon>Mycoplana</taxon>
    </lineage>
</organism>
<name>A0A2T5BAW0_MYCDI</name>
<dbReference type="RefSeq" id="WP_245414315.1">
    <property type="nucleotide sequence ID" value="NZ_JBHEEX010000009.1"/>
</dbReference>
<evidence type="ECO:0000259" key="5">
    <source>
        <dbReference type="SMART" id="SM00223"/>
    </source>
</evidence>
<feature type="compositionally biased region" description="Polar residues" evidence="3">
    <location>
        <begin position="207"/>
        <end position="218"/>
    </location>
</feature>
<keyword evidence="4" id="KW-0732">Signal</keyword>
<evidence type="ECO:0000256" key="3">
    <source>
        <dbReference type="SAM" id="MobiDB-lite"/>
    </source>
</evidence>
<feature type="domain" description="Apple" evidence="5">
    <location>
        <begin position="348"/>
        <end position="419"/>
    </location>
</feature>
<dbReference type="AlphaFoldDB" id="A0A2T5BAW0"/>
<dbReference type="Gene3D" id="3.50.4.10">
    <property type="entry name" value="Hepatocyte Growth Factor"/>
    <property type="match status" value="2"/>
</dbReference>
<dbReference type="Pfam" id="PF14295">
    <property type="entry name" value="PAN_4"/>
    <property type="match status" value="2"/>
</dbReference>
<evidence type="ECO:0000256" key="4">
    <source>
        <dbReference type="SAM" id="SignalP"/>
    </source>
</evidence>
<proteinExistence type="predicted"/>
<keyword evidence="7" id="KW-1185">Reference proteome</keyword>
<dbReference type="Gene3D" id="3.90.226.10">
    <property type="entry name" value="2-enoyl-CoA Hydratase, Chain A, domain 1"/>
    <property type="match status" value="1"/>
</dbReference>
<accession>A0A2T5BAW0</accession>
<evidence type="ECO:0000256" key="1">
    <source>
        <dbReference type="ARBA" id="ARBA00022737"/>
    </source>
</evidence>
<feature type="chain" id="PRO_5015517928" evidence="4">
    <location>
        <begin position="28"/>
        <end position="431"/>
    </location>
</feature>
<dbReference type="InterPro" id="IPR029045">
    <property type="entry name" value="ClpP/crotonase-like_dom_sf"/>
</dbReference>
<feature type="domain" description="Apple" evidence="5">
    <location>
        <begin position="256"/>
        <end position="331"/>
    </location>
</feature>
<dbReference type="CDD" id="cd01100">
    <property type="entry name" value="APPLE_Factor_XI_like"/>
    <property type="match status" value="2"/>
</dbReference>
<dbReference type="InterPro" id="IPR003609">
    <property type="entry name" value="Pan_app"/>
</dbReference>
<dbReference type="SUPFAM" id="SSF57414">
    <property type="entry name" value="Hairpin loop containing domain-like"/>
    <property type="match status" value="1"/>
</dbReference>